<proteinExistence type="predicted"/>
<sequence length="130" mass="14772">MTGCFSQLFIWCRLTLYDFKIKIKNFKKEFKEKKKTSVVKKPIFRTQIRYFRALGLNSVVSPSGHRRGLLSTVPFVEVTSCGHCLAHADALSGKPGFPRDSSTPFHVFCHPTPSTEDVIKKIIIKNKGKK</sequence>
<evidence type="ECO:0000313" key="2">
    <source>
        <dbReference type="Proteomes" id="UP001176941"/>
    </source>
</evidence>
<accession>A0ABN8YV41</accession>
<gene>
    <name evidence="1" type="ORF">MRATA1EN1_LOCUS12718</name>
</gene>
<keyword evidence="2" id="KW-1185">Reference proteome</keyword>
<evidence type="ECO:0000313" key="1">
    <source>
        <dbReference type="EMBL" id="CAI9163756.1"/>
    </source>
</evidence>
<dbReference type="EMBL" id="OX459957">
    <property type="protein sequence ID" value="CAI9163756.1"/>
    <property type="molecule type" value="Genomic_DNA"/>
</dbReference>
<protein>
    <submittedName>
        <fullName evidence="1">Uncharacterized protein</fullName>
    </submittedName>
</protein>
<dbReference type="Proteomes" id="UP001176941">
    <property type="component" value="Chromosome 21"/>
</dbReference>
<reference evidence="1" key="1">
    <citation type="submission" date="2023-04" db="EMBL/GenBank/DDBJ databases">
        <authorList>
            <consortium name="ELIXIR-Norway"/>
        </authorList>
    </citation>
    <scope>NUCLEOTIDE SEQUENCE [LARGE SCALE GENOMIC DNA]</scope>
</reference>
<organism evidence="1 2">
    <name type="scientific">Rangifer tarandus platyrhynchus</name>
    <name type="common">Svalbard reindeer</name>
    <dbReference type="NCBI Taxonomy" id="3082113"/>
    <lineage>
        <taxon>Eukaryota</taxon>
        <taxon>Metazoa</taxon>
        <taxon>Chordata</taxon>
        <taxon>Craniata</taxon>
        <taxon>Vertebrata</taxon>
        <taxon>Euteleostomi</taxon>
        <taxon>Mammalia</taxon>
        <taxon>Eutheria</taxon>
        <taxon>Laurasiatheria</taxon>
        <taxon>Artiodactyla</taxon>
        <taxon>Ruminantia</taxon>
        <taxon>Pecora</taxon>
        <taxon>Cervidae</taxon>
        <taxon>Odocoileinae</taxon>
        <taxon>Rangifer</taxon>
    </lineage>
</organism>
<name>A0ABN8YV41_RANTA</name>